<dbReference type="AlphaFoldDB" id="A0A2W7R6M7"/>
<keyword evidence="2" id="KW-1185">Reference proteome</keyword>
<reference evidence="1 2" key="1">
    <citation type="submission" date="2018-06" db="EMBL/GenBank/DDBJ databases">
        <title>Genomic Encyclopedia of Archaeal and Bacterial Type Strains, Phase II (KMG-II): from individual species to whole genera.</title>
        <authorList>
            <person name="Goeker M."/>
        </authorList>
    </citation>
    <scope>NUCLEOTIDE SEQUENCE [LARGE SCALE GENOMIC DNA]</scope>
    <source>
        <strain evidence="1 2">DSM 19830</strain>
    </source>
</reference>
<dbReference type="Proteomes" id="UP000248882">
    <property type="component" value="Unassembled WGS sequence"/>
</dbReference>
<dbReference type="OrthoDB" id="825378at2"/>
<comment type="caution">
    <text evidence="1">The sequence shown here is derived from an EMBL/GenBank/DDBJ whole genome shotgun (WGS) entry which is preliminary data.</text>
</comment>
<dbReference type="EMBL" id="QKZT01000002">
    <property type="protein sequence ID" value="PZX56513.1"/>
    <property type="molecule type" value="Genomic_DNA"/>
</dbReference>
<name>A0A2W7R6M7_9BACT</name>
<protein>
    <recommendedName>
        <fullName evidence="3">Lipocalin-like protein</fullName>
    </recommendedName>
</protein>
<evidence type="ECO:0008006" key="3">
    <source>
        <dbReference type="Google" id="ProtNLM"/>
    </source>
</evidence>
<dbReference type="RefSeq" id="WP_111316554.1">
    <property type="nucleotide sequence ID" value="NZ_QKZT01000002.1"/>
</dbReference>
<accession>A0A2W7R6M7</accession>
<organism evidence="1 2">
    <name type="scientific">Algoriphagus chordae</name>
    <dbReference type="NCBI Taxonomy" id="237019"/>
    <lineage>
        <taxon>Bacteria</taxon>
        <taxon>Pseudomonadati</taxon>
        <taxon>Bacteroidota</taxon>
        <taxon>Cytophagia</taxon>
        <taxon>Cytophagales</taxon>
        <taxon>Cyclobacteriaceae</taxon>
        <taxon>Algoriphagus</taxon>
    </lineage>
</organism>
<proteinExistence type="predicted"/>
<gene>
    <name evidence="1" type="ORF">LV85_00438</name>
</gene>
<dbReference type="PROSITE" id="PS51257">
    <property type="entry name" value="PROKAR_LIPOPROTEIN"/>
    <property type="match status" value="1"/>
</dbReference>
<sequence>MKTQLLPLIALLLILFSCKDVEEPSPNSRIEGKYVSTVEIEMTGGKLDLVNTLNLKSDGTFYAENYTTEAGKDEILGYRSYFNGTYTIVDEKVTLEWKESYTMNFFDIYYMPKADLTLSDGNEFIADYAIEEDYTQLSFMCPPNAFCTSQEVYLKTN</sequence>
<evidence type="ECO:0000313" key="1">
    <source>
        <dbReference type="EMBL" id="PZX56513.1"/>
    </source>
</evidence>
<evidence type="ECO:0000313" key="2">
    <source>
        <dbReference type="Proteomes" id="UP000248882"/>
    </source>
</evidence>